<accession>D5ZPZ1</accession>
<dbReference type="AlphaFoldDB" id="D5ZPZ1"/>
<gene>
    <name evidence="2" type="ORF">SSFG_05557</name>
</gene>
<protein>
    <submittedName>
        <fullName evidence="2">Predicted protein</fullName>
    </submittedName>
</protein>
<feature type="region of interest" description="Disordered" evidence="1">
    <location>
        <begin position="36"/>
        <end position="82"/>
    </location>
</feature>
<evidence type="ECO:0000256" key="1">
    <source>
        <dbReference type="SAM" id="MobiDB-lite"/>
    </source>
</evidence>
<proteinExistence type="predicted"/>
<reference evidence="3" key="1">
    <citation type="submission" date="2008-12" db="EMBL/GenBank/DDBJ databases">
        <title>Annotation of Streptomyces ghanaensis ATCC 14672.</title>
        <authorList>
            <consortium name="The Broad Institute Genome Sequencing Platform"/>
            <consortium name="Broad Institute Microbial Sequencing Center"/>
            <person name="Fischbach M."/>
            <person name="Ward D."/>
            <person name="Young S."/>
            <person name="Kodira C.D."/>
            <person name="Zeng Q."/>
            <person name="Koehrsen M."/>
            <person name="Godfrey P."/>
            <person name="Alvarado L."/>
            <person name="Berlin A.M."/>
            <person name="Borenstein D."/>
            <person name="Chen Z."/>
            <person name="Engels R."/>
            <person name="Freedman E."/>
            <person name="Gellesch M."/>
            <person name="Goldberg J."/>
            <person name="Griggs A."/>
            <person name="Gujja S."/>
            <person name="Heiman D.I."/>
            <person name="Hepburn T.A."/>
            <person name="Howarth C."/>
            <person name="Jen D."/>
            <person name="Larson L."/>
            <person name="Lewis B."/>
            <person name="Mehta T."/>
            <person name="Park D."/>
            <person name="Pearson M."/>
            <person name="Roberts A."/>
            <person name="Saif S."/>
            <person name="Shea T.D."/>
            <person name="Shenoy N."/>
            <person name="Sisk P."/>
            <person name="Stolte C."/>
            <person name="Sykes S.N."/>
            <person name="Walk T."/>
            <person name="White J."/>
            <person name="Yandava C."/>
            <person name="Straight P."/>
            <person name="Clardy J."/>
            <person name="Hung D."/>
            <person name="Kolter R."/>
            <person name="Mekalanos J."/>
            <person name="Walker S."/>
            <person name="Walsh C.T."/>
            <person name="Wieland B.L.C."/>
            <person name="Ilzarbe M."/>
            <person name="Galagan J."/>
            <person name="Nusbaum C."/>
            <person name="Birren B."/>
        </authorList>
    </citation>
    <scope>NUCLEOTIDE SEQUENCE [LARGE SCALE GENOMIC DNA]</scope>
    <source>
        <strain evidence="3">ATCC 14672 / DSM 40746 / JCM 4963 / KCTC 9882 / NRRL B-12104 / FH 1290</strain>
    </source>
</reference>
<dbReference type="EMBL" id="DS999641">
    <property type="protein sequence ID" value="EFE70314.2"/>
    <property type="molecule type" value="Genomic_DNA"/>
</dbReference>
<feature type="compositionally biased region" description="Polar residues" evidence="1">
    <location>
        <begin position="1"/>
        <end position="10"/>
    </location>
</feature>
<sequence>MSHGVSTSSGNGTGPRHRWCSGRYMTGWCRVKLSRDVAGQQRFPVRTSQRRSRLSRGPPASRPRAVRPRPPPRRVPERSEHG</sequence>
<name>D5ZPZ1_STRV1</name>
<organism evidence="2 3">
    <name type="scientific">Streptomyces viridosporus (strain ATCC 14672 / DSM 40746 / JCM 4963 / KCTC 9882 / NRRL B-12104 / FH 1290)</name>
    <name type="common">Streptomyces ghanaensis</name>
    <dbReference type="NCBI Taxonomy" id="566461"/>
    <lineage>
        <taxon>Bacteria</taxon>
        <taxon>Bacillati</taxon>
        <taxon>Actinomycetota</taxon>
        <taxon>Actinomycetes</taxon>
        <taxon>Kitasatosporales</taxon>
        <taxon>Streptomycetaceae</taxon>
        <taxon>Streptomyces</taxon>
    </lineage>
</organism>
<feature type="region of interest" description="Disordered" evidence="1">
    <location>
        <begin position="1"/>
        <end position="21"/>
    </location>
</feature>
<evidence type="ECO:0000313" key="2">
    <source>
        <dbReference type="EMBL" id="EFE70314.2"/>
    </source>
</evidence>
<dbReference type="Proteomes" id="UP000003824">
    <property type="component" value="Unassembled WGS sequence"/>
</dbReference>
<evidence type="ECO:0000313" key="3">
    <source>
        <dbReference type="Proteomes" id="UP000003824"/>
    </source>
</evidence>